<evidence type="ECO:0000256" key="5">
    <source>
        <dbReference type="ARBA" id="ARBA00023136"/>
    </source>
</evidence>
<evidence type="ECO:0000256" key="1">
    <source>
        <dbReference type="ARBA" id="ARBA00004370"/>
    </source>
</evidence>
<feature type="compositionally biased region" description="Polar residues" evidence="7">
    <location>
        <begin position="2921"/>
        <end position="2932"/>
    </location>
</feature>
<sequence>MDNACENARAREWSYGDGYSRHSMAQWGSAPPAGERQYLTEQERERQWLNHAKEAAIRAHYNSHRQNSPMDFRGHGAQETQPPPLYHQDNHRMAPSQNQRDWSNLYGPLRGQATPNVTLHHSGEITETWAKHEPHFPSYEFLPPLIIERGHEDITHHHKADRDYMVGRIGNHYNLHYLESKWQMLDPTHSNGHARGHFNEHSRGHSNSYSWVHSTECSKGSSRGGSSGRSRGGSSARSRGGSSARSRGDSSGRSKGGSSGRSRGGSSGCSRGGSSGSSRVHSSRSPRLDFQAKHVNPFQTTTNSSPDIQNANITPTVTTSGRTTGPARDSTSLVQTFTTTAQQCVFMDFPSTGGTESGVVDLKAAQVTNADTHGILGPSVPSQAITQQTDHLPGNAALVSHTQTSTTPEQQHAPSPSLTETPQEKPPHKHKISLKEIQHWPQSVLRSKNGPVNGNNSTQDPSQSQQSSTEKMDVLQAGKTQLHLNTKDYQARPPERFSAEDSTIRLEIKSTPRYMTLAAVATAPPPPVAIVPPMGPQQSPEPMETENAGNELPFKILEAWSINEQQAENLWERAKDDASSLSVLNETVQVESLMEYDKPIDASATCSMASTGEDNEVLQVITQMDKRSPSPFVHTNTQATDIVCIGGAQTIVEGSTIGAYERTLDLSTIAEVQFKLCALQRLVTYLESATTVTEAKDGCLEAILELYWGGDNSNLVEALKEKTDKKIMQDVSAWAAEDEKAVVFFAVSGISLGEVVKKFPNPAHVDTSSQVGYRSSWLNVNEKLNDIDKYSGRAWSLWFIPDKAEESSKVVGGVQMDDNFHSKMETVELPAQQPVVEEATDSDLPINPHLTMVADPPTNADSETETLSPMILTVLTPEDAVKLLYETEAPDADLKTVTDLTTDSDTEPLYPMNLTILTSEDAMRLFCQIENGSDLQLASPEPCSENKDKTQTKQLENIESGSLDKSCYCPCIIETDNGFEMGLCSSCQREKGLQQGTRCITIAHCFTMSDTNDQETEVPKDSGGKATVDNQCRDKKQIHSTEEEGDDNQSSDNKTQGEMQQCTGVIPIIDFFFWSDASEDSDQETEESYNEQHAQIEAHASSVKMTEPETDTKAPCESAQERTTQSKVSHGSENRERWQDCRTSTLPLPKVENPSKVRANIIEDNWCSPIEDCGSPVEKYDNVADFVTQYKTCKSKKKVQHKMKKEKTLHPTSSDRQKHKKSHGKAERGRSPSQTAKCSGLKATVDNQCRDMMPHASHKRRHSTESDENRCKDKKRGSSTAKEREGCQSMDKKPPKSRHSTEKEREDNQSRDKTSQKRRNSTETEGRNSDSKELQCQLVDRERGSGNSLLCPGVKTLHVQGSSTTTVPLKLSINIPKKPSINTSPSKHTEVPRMPKTKAQNKISKHRSPAKSVSPVVNGRQRNGIKHKQKIQRQKVRLKKLSLPKNLVRKGSPPSQKREEDSPQSRTREEGSPPSQRREEGSPPRQKRVADRGEPGGLGIMVSKNPDSSKKLKRKAESDLTSQQMSTNIPKVLKKNEKGRLSKSECENDSLPPKPKLPRIPKLPRTPEVSKDWRERENRKETSPSASPESQTLNKPAKVAHKPKPFIKPSSPNGYSPGSHACPNPAMLSPQHGNRHFGAKVSARQQVFSDWESSFVPTRRQSGCPPKEVEGPQASPRSSSETRIIRSILKRADAPPKPKRNISFPLNPRNVHYFKPCEYENDVMFNRSYTDPEDAQHSDDEEEDVPVNCQNTKEQPPVMEEKRQDIGELKPGPSGLCEKRFKWKWEMQEPAAILMKKSIVQAKHWTKSLHRDPPKEFRHSAKKTGVGYKWSEKQKRPNEIEALYQWLEADRQGRDPDTAAAGENFEQSPLKRTFKSKVLAHYPENVEWNPFDQDAVNMLCMPKGLSFRTQADSREPQFHSFLITREDGSRTYGFVHTFYEEVTSPQICSAMQTLYQMHQAENPSSATPSSSSSSSSSMDSLASSLDEADSPSSSSCRSAACGGYDASRDTLYVSKALCLITPMPFMHACRRFLSQVHRAVAAAAPPPLPLESYVHNILYEVPLPPPGRSLKFHGVYEPIVCQRPGPGELPLADFPLGQTFTLLGVENLVQLFNCTLLEMQILLYSQDYQRLMTVAEGITTLLFPFQWQHVYVPILPASLLHFLDAPVPYLMGLQSKEGTDRSKLELPQEANLCFVDIDNHCIELPEDFPQFPNKPELIQELSEVLLRYGISPVGGAPPTSVPTSTTTPGSVSTRHPGLKSQQALRELEDDGRNGNLGGEQLAVLELLQGNATLERLQALAKRTGVRVEALRGVGGEGEAQGGRTAVEEEELRNAKLNVQLREVFASRFTTMFADYEAFVIQSAPDLESWLTNREQMHNFDKASFLSDQPEPYLPFLSHFIETQMFATFIDNKIMSQWEEKELLLRVFDGRIDKARLYNVRAPSLRSSNYQRCTILKESAQAIEQRLLKIDHTAIHPHLLDMKIGQGKYEQGFFPKLQSDVLSVGPTNNNRWSNRTATAQRRKDRHRQQTEHLTLDNDLKEKYMQEARSLGKNLRQPKLSDLSPAVIAQTNWKFVEGLLKECRMKTKRMLVEKMGREAVELGHGEANITGLEENTLIASLCDLLERIWSHGLQVKQGKSALWSHLLHYQAREEKLEQQQAESPVSNGPERRKSESSIGMPSLRASVIQDMRHIQSMGEIKTDVGRARAWIRLSLEKKLLSQHLKQLLSRQALTKKLYKRYAFLRCEEEKEQFLFHLLSLNTVDYFCFTSVFTTIMIPYRAVIIPIKKLSNAMTTSNPWVCVSGELGDSGVRQITKNVLEMTFDSAFRPHTHIDAMFKCQNLGKLTTVQLGHDNSGLLAKWLVDCVMVRNEITGHTYKFPCGRWLGKGVDDGSLERVLIGELALPNADEDCGRGCRTPDMQHSPGQTRRSSITSMGGRGYKPTSAQIQEAIGEAVNIICKHFHKPEKERGSLTILLCGEVGLVGALEQFFHNGFKSARLFQKTVFVWDFVEKAVAYMESADQMGDMQETAEPLGLTCVSLCHYVSAINSSPRNIGKDGKFQLLVCLGARDRLLIQWLPLLVECPVIQRMYEESALMRDRTTVNALIAVLQTLHDFPITLEASLVKGIDL</sequence>
<feature type="domain" description="RUN" evidence="10">
    <location>
        <begin position="2610"/>
        <end position="2771"/>
    </location>
</feature>
<evidence type="ECO:0000259" key="8">
    <source>
        <dbReference type="PROSITE" id="PS50095"/>
    </source>
</evidence>
<feature type="domain" description="PLAT" evidence="8">
    <location>
        <begin position="2775"/>
        <end position="2897"/>
    </location>
</feature>
<feature type="compositionally biased region" description="Low complexity" evidence="7">
    <location>
        <begin position="314"/>
        <end position="326"/>
    </location>
</feature>
<feature type="domain" description="UDENN" evidence="9">
    <location>
        <begin position="1858"/>
        <end position="2419"/>
    </location>
</feature>
<feature type="region of interest" description="Disordered" evidence="7">
    <location>
        <begin position="2235"/>
        <end position="2259"/>
    </location>
</feature>
<feature type="region of interest" description="Disordered" evidence="7">
    <location>
        <begin position="65"/>
        <end position="104"/>
    </location>
</feature>
<feature type="region of interest" description="Disordered" evidence="7">
    <location>
        <begin position="401"/>
        <end position="432"/>
    </location>
</feature>
<evidence type="ECO:0000256" key="6">
    <source>
        <dbReference type="PROSITE-ProRule" id="PRU00152"/>
    </source>
</evidence>
<dbReference type="Pfam" id="PF01477">
    <property type="entry name" value="PLAT"/>
    <property type="match status" value="1"/>
</dbReference>
<dbReference type="InterPro" id="IPR001194">
    <property type="entry name" value="cDENN_dom"/>
</dbReference>
<dbReference type="PANTHER" id="PTHR46070">
    <property type="entry name" value="PINSTRIPE, ISOFORM A"/>
    <property type="match status" value="1"/>
</dbReference>
<dbReference type="PROSITE" id="PS50095">
    <property type="entry name" value="PLAT"/>
    <property type="match status" value="1"/>
</dbReference>
<dbReference type="SMART" id="SM00799">
    <property type="entry name" value="DENN"/>
    <property type="match status" value="1"/>
</dbReference>
<feature type="compositionally biased region" description="Gly residues" evidence="7">
    <location>
        <begin position="254"/>
        <end position="275"/>
    </location>
</feature>
<evidence type="ECO:0000256" key="3">
    <source>
        <dbReference type="ARBA" id="ARBA00022658"/>
    </source>
</evidence>
<dbReference type="RefSeq" id="XP_045555736.1">
    <property type="nucleotide sequence ID" value="XM_045699780.1"/>
</dbReference>
<feature type="compositionally biased region" description="Basic and acidic residues" evidence="7">
    <location>
        <begin position="1206"/>
        <end position="1216"/>
    </location>
</feature>
<dbReference type="InterPro" id="IPR037213">
    <property type="entry name" value="Run_dom_sf"/>
</dbReference>
<feature type="region of interest" description="Disordered" evidence="7">
    <location>
        <begin position="1099"/>
        <end position="1149"/>
    </location>
</feature>
<dbReference type="SMART" id="SM00801">
    <property type="entry name" value="dDENN"/>
    <property type="match status" value="1"/>
</dbReference>
<feature type="region of interest" description="Disordered" evidence="7">
    <location>
        <begin position="1012"/>
        <end position="1058"/>
    </location>
</feature>
<reference evidence="12" key="1">
    <citation type="submission" date="2025-08" db="UniProtKB">
        <authorList>
            <consortium name="RefSeq"/>
        </authorList>
    </citation>
    <scope>IDENTIFICATION</scope>
</reference>
<accession>A0ABM3DAB0</accession>
<feature type="region of interest" description="Disordered" evidence="7">
    <location>
        <begin position="1729"/>
        <end position="1751"/>
    </location>
</feature>
<feature type="compositionally biased region" description="Polar residues" evidence="7">
    <location>
        <begin position="297"/>
        <end position="313"/>
    </location>
</feature>
<keyword evidence="11" id="KW-1185">Reference proteome</keyword>
<feature type="compositionally biased region" description="Low complexity" evidence="7">
    <location>
        <begin position="232"/>
        <end position="245"/>
    </location>
</feature>
<name>A0ABM3DAB0_SALSA</name>
<keyword evidence="4" id="KW-0677">Repeat</keyword>
<dbReference type="Pfam" id="PF03455">
    <property type="entry name" value="dDENN"/>
    <property type="match status" value="1"/>
</dbReference>
<feature type="compositionally biased region" description="Basic and acidic residues" evidence="7">
    <location>
        <begin position="1507"/>
        <end position="1518"/>
    </location>
</feature>
<dbReference type="SUPFAM" id="SSF140741">
    <property type="entry name" value="RUN domain-like"/>
    <property type="match status" value="2"/>
</dbReference>
<evidence type="ECO:0000256" key="2">
    <source>
        <dbReference type="ARBA" id="ARBA00006664"/>
    </source>
</evidence>
<dbReference type="PANTHER" id="PTHR46070:SF3">
    <property type="entry name" value="DENN DOMAIN-CONTAINING PROTEIN 5B"/>
    <property type="match status" value="1"/>
</dbReference>
<dbReference type="InterPro" id="IPR043153">
    <property type="entry name" value="DENN_C"/>
</dbReference>
<feature type="region of interest" description="Disordered" evidence="7">
    <location>
        <begin position="2914"/>
        <end position="2939"/>
    </location>
</feature>
<feature type="compositionally biased region" description="Basic and acidic residues" evidence="7">
    <location>
        <begin position="1281"/>
        <end position="1335"/>
    </location>
</feature>
<evidence type="ECO:0000256" key="7">
    <source>
        <dbReference type="SAM" id="MobiDB-lite"/>
    </source>
</evidence>
<dbReference type="Pfam" id="PF03456">
    <property type="entry name" value="uDENN"/>
    <property type="match status" value="1"/>
</dbReference>
<feature type="compositionally biased region" description="Polar residues" evidence="7">
    <location>
        <begin position="2504"/>
        <end position="2518"/>
    </location>
</feature>
<dbReference type="InterPro" id="IPR047278">
    <property type="entry name" value="DEN5A/B"/>
</dbReference>
<feature type="compositionally biased region" description="Polar residues" evidence="7">
    <location>
        <begin position="1519"/>
        <end position="1529"/>
    </location>
</feature>
<dbReference type="InterPro" id="IPR001024">
    <property type="entry name" value="PLAT/LH2_dom"/>
</dbReference>
<organism evidence="11 12">
    <name type="scientific">Salmo salar</name>
    <name type="common">Atlantic salmon</name>
    <dbReference type="NCBI Taxonomy" id="8030"/>
    <lineage>
        <taxon>Eukaryota</taxon>
        <taxon>Metazoa</taxon>
        <taxon>Chordata</taxon>
        <taxon>Craniata</taxon>
        <taxon>Vertebrata</taxon>
        <taxon>Euteleostomi</taxon>
        <taxon>Actinopterygii</taxon>
        <taxon>Neopterygii</taxon>
        <taxon>Teleostei</taxon>
        <taxon>Protacanthopterygii</taxon>
        <taxon>Salmoniformes</taxon>
        <taxon>Salmonidae</taxon>
        <taxon>Salmoninae</taxon>
        <taxon>Salmo</taxon>
    </lineage>
</organism>
<dbReference type="Pfam" id="PF02141">
    <property type="entry name" value="DENN"/>
    <property type="match status" value="1"/>
</dbReference>
<dbReference type="Pfam" id="PF02759">
    <property type="entry name" value="RUN"/>
    <property type="match status" value="2"/>
</dbReference>
<dbReference type="InterPro" id="IPR036392">
    <property type="entry name" value="PLAT/LH2_dom_sf"/>
</dbReference>
<comment type="similarity">
    <text evidence="2">Belongs to the RAB6IP1 family.</text>
</comment>
<feature type="domain" description="RUN" evidence="10">
    <location>
        <begin position="2971"/>
        <end position="3122"/>
    </location>
</feature>
<feature type="compositionally biased region" description="Basic and acidic residues" evidence="7">
    <location>
        <begin position="1031"/>
        <end position="1042"/>
    </location>
</feature>
<feature type="compositionally biased region" description="Polar residues" evidence="7">
    <location>
        <begin position="205"/>
        <end position="217"/>
    </location>
</feature>
<feature type="compositionally biased region" description="Gly residues" evidence="7">
    <location>
        <begin position="222"/>
        <end position="231"/>
    </location>
</feature>
<evidence type="ECO:0000259" key="10">
    <source>
        <dbReference type="PROSITE" id="PS50826"/>
    </source>
</evidence>
<feature type="compositionally biased region" description="Low complexity" evidence="7">
    <location>
        <begin position="2237"/>
        <end position="2253"/>
    </location>
</feature>
<comment type="subcellular location">
    <subcellularLocation>
        <location evidence="1">Membrane</location>
    </subcellularLocation>
</comment>
<feature type="region of interest" description="Disordered" evidence="7">
    <location>
        <begin position="1194"/>
        <end position="1240"/>
    </location>
</feature>
<dbReference type="Gene3D" id="2.60.60.20">
    <property type="entry name" value="PLAT/LH2 domain"/>
    <property type="match status" value="1"/>
</dbReference>
<dbReference type="SMART" id="SM00593">
    <property type="entry name" value="RUN"/>
    <property type="match status" value="2"/>
</dbReference>
<dbReference type="PROSITE" id="PS50826">
    <property type="entry name" value="RUN"/>
    <property type="match status" value="2"/>
</dbReference>
<dbReference type="Proteomes" id="UP001652741">
    <property type="component" value="Chromosome ssa17"/>
</dbReference>
<feature type="compositionally biased region" description="Low complexity" evidence="7">
    <location>
        <begin position="1963"/>
        <end position="1995"/>
    </location>
</feature>
<dbReference type="InterPro" id="IPR037516">
    <property type="entry name" value="Tripartite_DENN"/>
</dbReference>
<feature type="compositionally biased region" description="Basic residues" evidence="7">
    <location>
        <begin position="1423"/>
        <end position="1442"/>
    </location>
</feature>
<dbReference type="CDD" id="cd01757">
    <property type="entry name" value="PLAT_RAB6IP1"/>
    <property type="match status" value="1"/>
</dbReference>
<feature type="compositionally biased region" description="Low complexity" evidence="7">
    <location>
        <begin position="276"/>
        <end position="285"/>
    </location>
</feature>
<proteinExistence type="inferred from homology"/>
<dbReference type="SUPFAM" id="SSF49723">
    <property type="entry name" value="Lipase/lipooxygenase domain (PLAT/LH2 domain)"/>
    <property type="match status" value="1"/>
</dbReference>
<protein>
    <submittedName>
        <fullName evidence="12">Uncharacterized protein isoform X1</fullName>
    </submittedName>
</protein>
<feature type="compositionally biased region" description="Polar residues" evidence="7">
    <location>
        <begin position="1643"/>
        <end position="1661"/>
    </location>
</feature>
<keyword evidence="5" id="KW-0472">Membrane</keyword>
<feature type="region of interest" description="Disordered" evidence="7">
    <location>
        <begin position="1254"/>
        <end position="1335"/>
    </location>
</feature>
<keyword evidence="3" id="KW-0344">Guanine-nucleotide releasing factor</keyword>
<dbReference type="InterPro" id="IPR005112">
    <property type="entry name" value="dDENN_dom"/>
</dbReference>
<dbReference type="InterPro" id="IPR005113">
    <property type="entry name" value="uDENN_dom"/>
</dbReference>
<feature type="compositionally biased region" description="Basic and acidic residues" evidence="7">
    <location>
        <begin position="1130"/>
        <end position="1140"/>
    </location>
</feature>
<feature type="region of interest" description="Disordered" evidence="7">
    <location>
        <begin position="1959"/>
        <end position="1995"/>
    </location>
</feature>
<evidence type="ECO:0000313" key="12">
    <source>
        <dbReference type="RefSeq" id="XP_045555736.1"/>
    </source>
</evidence>
<dbReference type="PROSITE" id="PS50211">
    <property type="entry name" value="DENN"/>
    <property type="match status" value="1"/>
</dbReference>
<feature type="region of interest" description="Disordered" evidence="7">
    <location>
        <begin position="1376"/>
        <end position="1683"/>
    </location>
</feature>
<dbReference type="Gene3D" id="1.20.58.900">
    <property type="match status" value="2"/>
</dbReference>
<feature type="compositionally biased region" description="Polar residues" evidence="7">
    <location>
        <begin position="401"/>
        <end position="421"/>
    </location>
</feature>
<dbReference type="InterPro" id="IPR004012">
    <property type="entry name" value="Run_dom"/>
</dbReference>
<evidence type="ECO:0000259" key="9">
    <source>
        <dbReference type="PROSITE" id="PS50211"/>
    </source>
</evidence>
<dbReference type="Gene3D" id="3.40.50.11500">
    <property type="match status" value="1"/>
</dbReference>
<feature type="region of interest" description="Disordered" evidence="7">
    <location>
        <begin position="2504"/>
        <end position="2529"/>
    </location>
</feature>
<dbReference type="GeneID" id="106576161"/>
<feature type="compositionally biased region" description="Basic and acidic residues" evidence="7">
    <location>
        <begin position="1456"/>
        <end position="1494"/>
    </location>
</feature>
<dbReference type="Gene3D" id="3.30.450.200">
    <property type="match status" value="1"/>
</dbReference>
<dbReference type="InterPro" id="IPR047277">
    <property type="entry name" value="PLAT_RAB6IP1"/>
</dbReference>
<feature type="region of interest" description="Disordered" evidence="7">
    <location>
        <begin position="445"/>
        <end position="472"/>
    </location>
</feature>
<gene>
    <name evidence="12" type="primary">LOC106576161</name>
</gene>
<feature type="compositionally biased region" description="Polar residues" evidence="7">
    <location>
        <begin position="1583"/>
        <end position="1594"/>
    </location>
</feature>
<evidence type="ECO:0000256" key="4">
    <source>
        <dbReference type="ARBA" id="ARBA00022737"/>
    </source>
</evidence>
<feature type="compositionally biased region" description="Basic residues" evidence="7">
    <location>
        <begin position="1194"/>
        <end position="1205"/>
    </location>
</feature>
<feature type="region of interest" description="Disordered" evidence="7">
    <location>
        <begin position="193"/>
        <end position="330"/>
    </location>
</feature>
<comment type="caution">
    <text evidence="6">Lacks conserved residue(s) required for the propagation of feature annotation.</text>
</comment>
<evidence type="ECO:0000313" key="11">
    <source>
        <dbReference type="Proteomes" id="UP001652741"/>
    </source>
</evidence>
<feature type="compositionally biased region" description="Polar residues" evidence="7">
    <location>
        <begin position="445"/>
        <end position="461"/>
    </location>
</feature>
<feature type="region of interest" description="Disordered" evidence="7">
    <location>
        <begin position="2655"/>
        <end position="2676"/>
    </location>
</feature>
<feature type="compositionally biased region" description="Basic and acidic residues" evidence="7">
    <location>
        <begin position="1568"/>
        <end position="1582"/>
    </location>
</feature>
<feature type="compositionally biased region" description="Basic and acidic residues" evidence="7">
    <location>
        <begin position="1534"/>
        <end position="1546"/>
    </location>
</feature>
<dbReference type="SMART" id="SM00800">
    <property type="entry name" value="uDENN"/>
    <property type="match status" value="1"/>
</dbReference>